<sequence length="162" mass="18394">MPTGGPPLAALGNRLREHLSSQTPLKSIQGRRSAYNAVKLFAPAHHLLVCAQKSHYRHALPYIDEPTAMLRCRRLINNGCAKIVYYVPDCDEFKQYNSNDSLESELNCLFSERIELLKRTDDTPDEQPQMATAEVEDNVLIRRSQDDRADESDDNDDPANEH</sequence>
<name>A0A5J5EZ49_9PEZI</name>
<evidence type="ECO:0000256" key="1">
    <source>
        <dbReference type="SAM" id="MobiDB-lite"/>
    </source>
</evidence>
<accession>A0A5J5EZ49</accession>
<evidence type="ECO:0000313" key="3">
    <source>
        <dbReference type="Proteomes" id="UP000326924"/>
    </source>
</evidence>
<gene>
    <name evidence="2" type="ORF">FN846DRAFT_906406</name>
</gene>
<comment type="caution">
    <text evidence="2">The sequence shown here is derived from an EMBL/GenBank/DDBJ whole genome shotgun (WGS) entry which is preliminary data.</text>
</comment>
<dbReference type="Proteomes" id="UP000326924">
    <property type="component" value="Unassembled WGS sequence"/>
</dbReference>
<keyword evidence="3" id="KW-1185">Reference proteome</keyword>
<proteinExistence type="predicted"/>
<dbReference type="InParanoid" id="A0A5J5EZ49"/>
<evidence type="ECO:0000313" key="2">
    <source>
        <dbReference type="EMBL" id="KAA8908012.1"/>
    </source>
</evidence>
<feature type="region of interest" description="Disordered" evidence="1">
    <location>
        <begin position="120"/>
        <end position="162"/>
    </location>
</feature>
<reference evidence="2 3" key="1">
    <citation type="submission" date="2019-09" db="EMBL/GenBank/DDBJ databases">
        <title>Draft genome of the ectomycorrhizal ascomycete Sphaerosporella brunnea.</title>
        <authorList>
            <consortium name="DOE Joint Genome Institute"/>
            <person name="Benucci G.M."/>
            <person name="Marozzi G."/>
            <person name="Antonielli L."/>
            <person name="Sanchez S."/>
            <person name="Marco P."/>
            <person name="Wang X."/>
            <person name="Falini L.B."/>
            <person name="Barry K."/>
            <person name="Haridas S."/>
            <person name="Lipzen A."/>
            <person name="Labutti K."/>
            <person name="Grigoriev I.V."/>
            <person name="Murat C."/>
            <person name="Martin F."/>
            <person name="Albertini E."/>
            <person name="Donnini D."/>
            <person name="Bonito G."/>
        </authorList>
    </citation>
    <scope>NUCLEOTIDE SEQUENCE [LARGE SCALE GENOMIC DNA]</scope>
    <source>
        <strain evidence="2 3">Sb_GMNB300</strain>
    </source>
</reference>
<dbReference type="AlphaFoldDB" id="A0A5J5EZ49"/>
<organism evidence="2 3">
    <name type="scientific">Sphaerosporella brunnea</name>
    <dbReference type="NCBI Taxonomy" id="1250544"/>
    <lineage>
        <taxon>Eukaryota</taxon>
        <taxon>Fungi</taxon>
        <taxon>Dikarya</taxon>
        <taxon>Ascomycota</taxon>
        <taxon>Pezizomycotina</taxon>
        <taxon>Pezizomycetes</taxon>
        <taxon>Pezizales</taxon>
        <taxon>Pyronemataceae</taxon>
        <taxon>Sphaerosporella</taxon>
    </lineage>
</organism>
<protein>
    <submittedName>
        <fullName evidence="2">Uncharacterized protein</fullName>
    </submittedName>
</protein>
<dbReference type="EMBL" id="VXIS01000073">
    <property type="protein sequence ID" value="KAA8908012.1"/>
    <property type="molecule type" value="Genomic_DNA"/>
</dbReference>
<feature type="compositionally biased region" description="Acidic residues" evidence="1">
    <location>
        <begin position="148"/>
        <end position="162"/>
    </location>
</feature>